<feature type="region of interest" description="Disordered" evidence="6">
    <location>
        <begin position="124"/>
        <end position="181"/>
    </location>
</feature>
<sequence>AQVDDAHATATAKKQQSTTAQENAPEYVKVGLPSLSSTMSKGKVVSWRKQVGDEVIKGDLLCDIQTDDSVMAFETTEEGFLAKIILPGGSGAVSIGEPLCVICKKKEDISAFAEPILAKITTSTHHPTSVPTTSAATTVNNNSVSTHTEIPSTTSASKSSVSQASAQTGPNSRSVLDNSVSSSIDAKSQAEKLNAARMLATPYARKLATDLGINLSEIRGSGPDGRILAVDVEEARQNKASAASNDKKVKDNATPKKPGTVRKQALPENLKYKDIPLSNMRETIAKRLLFSKQNVPHYYLTSEIKMDELIKIRAKLNEDLKIQGIKVSVNDFIVKACALACLDVPEVNSFFLEKEKVIRQHLTVDISVAVKTQTGLITPIVYDADAKVCIFCFFEFIKGLTQISAEIKQLVQKANSNKLMPKEYMGGTFTVSNLGMFGSIHHFSAIINPPQSCILAVGGSERKLVPDNENGFKAVTTMFVTMSCDHRVVDGAVGAVWLKHFKEYMEKPEKMLM</sequence>
<accession>A0A0N5D9Q8</accession>
<evidence type="ECO:0000256" key="2">
    <source>
        <dbReference type="ARBA" id="ARBA00022679"/>
    </source>
</evidence>
<dbReference type="InterPro" id="IPR036625">
    <property type="entry name" value="E3-bd_dom_sf"/>
</dbReference>
<dbReference type="GO" id="GO:0005739">
    <property type="term" value="C:mitochondrion"/>
    <property type="evidence" value="ECO:0007669"/>
    <property type="project" value="UniProtKB-SubCell"/>
</dbReference>
<dbReference type="InterPro" id="IPR045257">
    <property type="entry name" value="E2/Pdx1"/>
</dbReference>
<dbReference type="SUPFAM" id="SSF51230">
    <property type="entry name" value="Single hybrid motif"/>
    <property type="match status" value="1"/>
</dbReference>
<dbReference type="Pfam" id="PF00364">
    <property type="entry name" value="Biotin_lipoyl"/>
    <property type="match status" value="1"/>
</dbReference>
<dbReference type="Pfam" id="PF00198">
    <property type="entry name" value="2-oxoacid_dh"/>
    <property type="match status" value="1"/>
</dbReference>
<evidence type="ECO:0000256" key="3">
    <source>
        <dbReference type="ARBA" id="ARBA00022823"/>
    </source>
</evidence>
<feature type="domain" description="Lipoyl-binding" evidence="7">
    <location>
        <begin position="27"/>
        <end position="103"/>
    </location>
</feature>
<comment type="catalytic activity">
    <reaction evidence="5">
        <text>N(6)-[(R)-dihydrolipoyl]-L-lysyl-[protein] + acetyl-CoA = N(6)-[(R)-S(8)-acetyldihydrolipoyl]-L-lysyl-[protein] + CoA</text>
        <dbReference type="Rhea" id="RHEA:17017"/>
        <dbReference type="Rhea" id="RHEA-COMP:10475"/>
        <dbReference type="Rhea" id="RHEA-COMP:10478"/>
        <dbReference type="ChEBI" id="CHEBI:57287"/>
        <dbReference type="ChEBI" id="CHEBI:57288"/>
        <dbReference type="ChEBI" id="CHEBI:83100"/>
        <dbReference type="ChEBI" id="CHEBI:83111"/>
        <dbReference type="EC" id="2.3.1.12"/>
    </reaction>
</comment>
<comment type="cofactor">
    <cofactor evidence="5">
        <name>(R)-lipoate</name>
        <dbReference type="ChEBI" id="CHEBI:83088"/>
    </cofactor>
    <text evidence="5">Binds 1 lipoyl cofactor covalently.</text>
</comment>
<proteinExistence type="inferred from homology"/>
<dbReference type="FunFam" id="2.40.50.100:FF:000010">
    <property type="entry name" value="Acetyltransferase component of pyruvate dehydrogenase complex"/>
    <property type="match status" value="1"/>
</dbReference>
<dbReference type="GO" id="GO:0006086">
    <property type="term" value="P:pyruvate decarboxylation to acetyl-CoA"/>
    <property type="evidence" value="ECO:0007669"/>
    <property type="project" value="InterPro"/>
</dbReference>
<name>A0A0N5D9Q8_THECL</name>
<dbReference type="PANTHER" id="PTHR23151:SF90">
    <property type="entry name" value="DIHYDROLIPOYLLYSINE-RESIDUE ACETYLTRANSFERASE COMPONENT OF PYRUVATE DEHYDROGENASE COMPLEX, MITOCHONDRIAL-RELATED"/>
    <property type="match status" value="1"/>
</dbReference>
<reference evidence="9 10" key="2">
    <citation type="submission" date="2018-11" db="EMBL/GenBank/DDBJ databases">
        <authorList>
            <consortium name="Pathogen Informatics"/>
        </authorList>
    </citation>
    <scope>NUCLEOTIDE SEQUENCE [LARGE SCALE GENOMIC DNA]</scope>
</reference>
<gene>
    <name evidence="9" type="ORF">TCLT_LOCUS9863</name>
</gene>
<dbReference type="AlphaFoldDB" id="A0A0N5D9Q8"/>
<evidence type="ECO:0000313" key="9">
    <source>
        <dbReference type="EMBL" id="VDN07529.1"/>
    </source>
</evidence>
<dbReference type="STRING" id="103827.A0A0N5D9Q8"/>
<dbReference type="OrthoDB" id="537444at2759"/>
<dbReference type="WBParaSite" id="TCLT_0000987401-mRNA-1">
    <property type="protein sequence ID" value="TCLT_0000987401-mRNA-1"/>
    <property type="gene ID" value="TCLT_0000987401"/>
</dbReference>
<dbReference type="GO" id="GO:0045254">
    <property type="term" value="C:pyruvate dehydrogenase complex"/>
    <property type="evidence" value="ECO:0007669"/>
    <property type="project" value="UniProtKB-UniRule"/>
</dbReference>
<keyword evidence="10" id="KW-1185">Reference proteome</keyword>
<dbReference type="InterPro" id="IPR006257">
    <property type="entry name" value="LAT1"/>
</dbReference>
<keyword evidence="2 5" id="KW-0808">Transferase</keyword>
<evidence type="ECO:0000259" key="7">
    <source>
        <dbReference type="PROSITE" id="PS50968"/>
    </source>
</evidence>
<evidence type="ECO:0000256" key="1">
    <source>
        <dbReference type="ARBA" id="ARBA00007317"/>
    </source>
</evidence>
<evidence type="ECO:0000256" key="6">
    <source>
        <dbReference type="SAM" id="MobiDB-lite"/>
    </source>
</evidence>
<comment type="function">
    <text evidence="5">The pyruvate dehydrogenase complex catalyzes the overall conversion of pyruvate to acetyl-CoA and CO(2).</text>
</comment>
<dbReference type="CDD" id="cd06849">
    <property type="entry name" value="lipoyl_domain"/>
    <property type="match status" value="1"/>
</dbReference>
<feature type="domain" description="Peripheral subunit-binding (PSBD)" evidence="8">
    <location>
        <begin position="199"/>
        <end position="236"/>
    </location>
</feature>
<feature type="region of interest" description="Disordered" evidence="6">
    <location>
        <begin position="238"/>
        <end position="260"/>
    </location>
</feature>
<reference evidence="11" key="1">
    <citation type="submission" date="2017-02" db="UniProtKB">
        <authorList>
            <consortium name="WormBaseParasite"/>
        </authorList>
    </citation>
    <scope>IDENTIFICATION</scope>
</reference>
<dbReference type="EMBL" id="UYYF01004900">
    <property type="protein sequence ID" value="VDN07529.1"/>
    <property type="molecule type" value="Genomic_DNA"/>
</dbReference>
<dbReference type="OMA" id="TMEFESF"/>
<feature type="region of interest" description="Disordered" evidence="6">
    <location>
        <begin position="1"/>
        <end position="23"/>
    </location>
</feature>
<dbReference type="PROSITE" id="PS51826">
    <property type="entry name" value="PSBD"/>
    <property type="match status" value="1"/>
</dbReference>
<evidence type="ECO:0000313" key="11">
    <source>
        <dbReference type="WBParaSite" id="TCLT_0000987401-mRNA-1"/>
    </source>
</evidence>
<dbReference type="Pfam" id="PF02817">
    <property type="entry name" value="E3_binding"/>
    <property type="match status" value="1"/>
</dbReference>
<keyword evidence="4 5" id="KW-0012">Acyltransferase</keyword>
<dbReference type="Proteomes" id="UP000276776">
    <property type="component" value="Unassembled WGS sequence"/>
</dbReference>
<dbReference type="PANTHER" id="PTHR23151">
    <property type="entry name" value="DIHYDROLIPOAMIDE ACETYL/SUCCINYL-TRANSFERASE-RELATED"/>
    <property type="match status" value="1"/>
</dbReference>
<dbReference type="InterPro" id="IPR023213">
    <property type="entry name" value="CAT-like_dom_sf"/>
</dbReference>
<dbReference type="SUPFAM" id="SSF52777">
    <property type="entry name" value="CoA-dependent acyltransferases"/>
    <property type="match status" value="1"/>
</dbReference>
<dbReference type="InterPro" id="IPR000089">
    <property type="entry name" value="Biotin_lipoyl"/>
</dbReference>
<dbReference type="EC" id="2.3.1.12" evidence="5"/>
<feature type="compositionally biased region" description="Basic and acidic residues" evidence="6">
    <location>
        <begin position="245"/>
        <end position="254"/>
    </location>
</feature>
<evidence type="ECO:0000313" key="10">
    <source>
        <dbReference type="Proteomes" id="UP000276776"/>
    </source>
</evidence>
<keyword evidence="3 5" id="KW-0450">Lipoyl</keyword>
<comment type="similarity">
    <text evidence="1 5">Belongs to the 2-oxoacid dehydrogenase family.</text>
</comment>
<dbReference type="SUPFAM" id="SSF47005">
    <property type="entry name" value="Peripheral subunit-binding domain of 2-oxo acid dehydrogenase complex"/>
    <property type="match status" value="1"/>
</dbReference>
<dbReference type="Gene3D" id="4.10.320.10">
    <property type="entry name" value="E3-binding domain"/>
    <property type="match status" value="1"/>
</dbReference>
<evidence type="ECO:0000256" key="5">
    <source>
        <dbReference type="RuleBase" id="RU361137"/>
    </source>
</evidence>
<organism evidence="11">
    <name type="scientific">Thelazia callipaeda</name>
    <name type="common">Oriental eyeworm</name>
    <name type="synonym">Parasitic nematode</name>
    <dbReference type="NCBI Taxonomy" id="103827"/>
    <lineage>
        <taxon>Eukaryota</taxon>
        <taxon>Metazoa</taxon>
        <taxon>Ecdysozoa</taxon>
        <taxon>Nematoda</taxon>
        <taxon>Chromadorea</taxon>
        <taxon>Rhabditida</taxon>
        <taxon>Spirurina</taxon>
        <taxon>Spiruromorpha</taxon>
        <taxon>Thelazioidea</taxon>
        <taxon>Thelaziidae</taxon>
        <taxon>Thelazia</taxon>
    </lineage>
</organism>
<dbReference type="NCBIfam" id="TIGR01349">
    <property type="entry name" value="PDHac_trf_mito"/>
    <property type="match status" value="1"/>
</dbReference>
<evidence type="ECO:0000259" key="8">
    <source>
        <dbReference type="PROSITE" id="PS51826"/>
    </source>
</evidence>
<evidence type="ECO:0000256" key="4">
    <source>
        <dbReference type="ARBA" id="ARBA00023315"/>
    </source>
</evidence>
<protein>
    <recommendedName>
        <fullName evidence="5">Acetyltransferase component of pyruvate dehydrogenase complex</fullName>
        <ecNumber evidence="5">2.3.1.12</ecNumber>
    </recommendedName>
</protein>
<dbReference type="Gene3D" id="2.40.50.100">
    <property type="match status" value="1"/>
</dbReference>
<dbReference type="GO" id="GO:0004742">
    <property type="term" value="F:dihydrolipoyllysine-residue acetyltransferase activity"/>
    <property type="evidence" value="ECO:0007669"/>
    <property type="project" value="UniProtKB-UniRule"/>
</dbReference>
<dbReference type="InterPro" id="IPR011053">
    <property type="entry name" value="Single_hybrid_motif"/>
</dbReference>
<dbReference type="InterPro" id="IPR001078">
    <property type="entry name" value="2-oxoacid_DH_actylTfrase"/>
</dbReference>
<dbReference type="FunFam" id="3.30.559.10:FF:000003">
    <property type="entry name" value="Acetyltransferase component of pyruvate dehydrogenase complex"/>
    <property type="match status" value="1"/>
</dbReference>
<dbReference type="Gene3D" id="3.30.559.10">
    <property type="entry name" value="Chloramphenicol acetyltransferase-like domain"/>
    <property type="match status" value="1"/>
</dbReference>
<feature type="compositionally biased region" description="Low complexity" evidence="6">
    <location>
        <begin position="8"/>
        <end position="21"/>
    </location>
</feature>
<comment type="subcellular location">
    <subcellularLocation>
        <location evidence="5">Mitochondrion</location>
    </subcellularLocation>
</comment>
<dbReference type="InterPro" id="IPR004167">
    <property type="entry name" value="PSBD"/>
</dbReference>
<dbReference type="PROSITE" id="PS50968">
    <property type="entry name" value="BIOTINYL_LIPOYL"/>
    <property type="match status" value="1"/>
</dbReference>